<evidence type="ECO:0000313" key="12">
    <source>
        <dbReference type="Proteomes" id="UP000027135"/>
    </source>
</evidence>
<dbReference type="InterPro" id="IPR004117">
    <property type="entry name" value="7tm6_olfct_rcpt"/>
</dbReference>
<dbReference type="PANTHER" id="PTHR21137">
    <property type="entry name" value="ODORANT RECEPTOR"/>
    <property type="match status" value="1"/>
</dbReference>
<keyword evidence="12" id="KW-1185">Reference proteome</keyword>
<gene>
    <name evidence="11" type="ORF">L798_03925</name>
</gene>
<dbReference type="PANTHER" id="PTHR21137:SF35">
    <property type="entry name" value="ODORANT RECEPTOR 19A-RELATED"/>
    <property type="match status" value="1"/>
</dbReference>
<feature type="transmembrane region" description="Helical" evidence="10">
    <location>
        <begin position="189"/>
        <end position="211"/>
    </location>
</feature>
<keyword evidence="8 10" id="KW-0675">Receptor</keyword>
<keyword evidence="2" id="KW-1003">Cell membrane</keyword>
<dbReference type="OMA" id="HEYNTNM"/>
<keyword evidence="5 10" id="KW-0552">Olfaction</keyword>
<dbReference type="GO" id="GO:0007165">
    <property type="term" value="P:signal transduction"/>
    <property type="evidence" value="ECO:0007669"/>
    <property type="project" value="UniProtKB-KW"/>
</dbReference>
<dbReference type="AlphaFoldDB" id="A0A067QT40"/>
<dbReference type="GO" id="GO:0004984">
    <property type="term" value="F:olfactory receptor activity"/>
    <property type="evidence" value="ECO:0007669"/>
    <property type="project" value="InterPro"/>
</dbReference>
<keyword evidence="6 10" id="KW-1133">Transmembrane helix</keyword>
<evidence type="ECO:0000256" key="10">
    <source>
        <dbReference type="RuleBase" id="RU351113"/>
    </source>
</evidence>
<dbReference type="FunCoup" id="A0A067QT40">
    <property type="interactions" value="98"/>
</dbReference>
<evidence type="ECO:0000313" key="11">
    <source>
        <dbReference type="EMBL" id="KDR06655.1"/>
    </source>
</evidence>
<dbReference type="GO" id="GO:0005886">
    <property type="term" value="C:plasma membrane"/>
    <property type="evidence" value="ECO:0007669"/>
    <property type="project" value="UniProtKB-SubCell"/>
</dbReference>
<evidence type="ECO:0000256" key="5">
    <source>
        <dbReference type="ARBA" id="ARBA00022725"/>
    </source>
</evidence>
<feature type="transmembrane region" description="Helical" evidence="10">
    <location>
        <begin position="43"/>
        <end position="67"/>
    </location>
</feature>
<evidence type="ECO:0000256" key="2">
    <source>
        <dbReference type="ARBA" id="ARBA00022475"/>
    </source>
</evidence>
<keyword evidence="9 10" id="KW-0807">Transducer</keyword>
<evidence type="ECO:0000256" key="4">
    <source>
        <dbReference type="ARBA" id="ARBA00022692"/>
    </source>
</evidence>
<dbReference type="Pfam" id="PF02949">
    <property type="entry name" value="7tm_6"/>
    <property type="match status" value="1"/>
</dbReference>
<feature type="transmembrane region" description="Helical" evidence="10">
    <location>
        <begin position="284"/>
        <end position="307"/>
    </location>
</feature>
<accession>A0A067QT40</accession>
<evidence type="ECO:0000256" key="8">
    <source>
        <dbReference type="ARBA" id="ARBA00023170"/>
    </source>
</evidence>
<evidence type="ECO:0000256" key="6">
    <source>
        <dbReference type="ARBA" id="ARBA00022989"/>
    </source>
</evidence>
<keyword evidence="4 10" id="KW-0812">Transmembrane</keyword>
<protein>
    <recommendedName>
        <fullName evidence="10">Odorant receptor</fullName>
    </recommendedName>
</protein>
<keyword evidence="3 10" id="KW-0716">Sensory transduction</keyword>
<evidence type="ECO:0000256" key="3">
    <source>
        <dbReference type="ARBA" id="ARBA00022606"/>
    </source>
</evidence>
<name>A0A067QT40_ZOONE</name>
<proteinExistence type="inferred from homology"/>
<dbReference type="InParanoid" id="A0A067QT40"/>
<reference evidence="11 12" key="1">
    <citation type="journal article" date="2014" name="Nat. Commun.">
        <title>Molecular traces of alternative social organization in a termite genome.</title>
        <authorList>
            <person name="Terrapon N."/>
            <person name="Li C."/>
            <person name="Robertson H.M."/>
            <person name="Ji L."/>
            <person name="Meng X."/>
            <person name="Booth W."/>
            <person name="Chen Z."/>
            <person name="Childers C.P."/>
            <person name="Glastad K.M."/>
            <person name="Gokhale K."/>
            <person name="Gowin J."/>
            <person name="Gronenberg W."/>
            <person name="Hermansen R.A."/>
            <person name="Hu H."/>
            <person name="Hunt B.G."/>
            <person name="Huylmans A.K."/>
            <person name="Khalil S.M."/>
            <person name="Mitchell R.D."/>
            <person name="Munoz-Torres M.C."/>
            <person name="Mustard J.A."/>
            <person name="Pan H."/>
            <person name="Reese J.T."/>
            <person name="Scharf M.E."/>
            <person name="Sun F."/>
            <person name="Vogel H."/>
            <person name="Xiao J."/>
            <person name="Yang W."/>
            <person name="Yang Z."/>
            <person name="Yang Z."/>
            <person name="Zhou J."/>
            <person name="Zhu J."/>
            <person name="Brent C.S."/>
            <person name="Elsik C.G."/>
            <person name="Goodisman M.A."/>
            <person name="Liberles D.A."/>
            <person name="Roe R.M."/>
            <person name="Vargo E.L."/>
            <person name="Vilcinskas A."/>
            <person name="Wang J."/>
            <person name="Bornberg-Bauer E."/>
            <person name="Korb J."/>
            <person name="Zhang G."/>
            <person name="Liebig J."/>
        </authorList>
    </citation>
    <scope>NUCLEOTIDE SEQUENCE [LARGE SCALE GENOMIC DNA]</scope>
    <source>
        <tissue evidence="11">Whole organism</tissue>
    </source>
</reference>
<dbReference type="Proteomes" id="UP000027135">
    <property type="component" value="Unassembled WGS sequence"/>
</dbReference>
<dbReference type="EMBL" id="KK853567">
    <property type="protein sequence ID" value="KDR06655.1"/>
    <property type="molecule type" value="Genomic_DNA"/>
</dbReference>
<dbReference type="eggNOG" id="ENOG502STYH">
    <property type="taxonomic scope" value="Eukaryota"/>
</dbReference>
<comment type="caution">
    <text evidence="10">Lacks conserved residue(s) required for the propagation of feature annotation.</text>
</comment>
<evidence type="ECO:0000256" key="9">
    <source>
        <dbReference type="ARBA" id="ARBA00023224"/>
    </source>
</evidence>
<feature type="transmembrane region" description="Helical" evidence="10">
    <location>
        <begin position="313"/>
        <end position="333"/>
    </location>
</feature>
<keyword evidence="7 10" id="KW-0472">Membrane</keyword>
<evidence type="ECO:0000256" key="7">
    <source>
        <dbReference type="ARBA" id="ARBA00023136"/>
    </source>
</evidence>
<evidence type="ECO:0000256" key="1">
    <source>
        <dbReference type="ARBA" id="ARBA00004651"/>
    </source>
</evidence>
<organism evidence="11 12">
    <name type="scientific">Zootermopsis nevadensis</name>
    <name type="common">Dampwood termite</name>
    <dbReference type="NCBI Taxonomy" id="136037"/>
    <lineage>
        <taxon>Eukaryota</taxon>
        <taxon>Metazoa</taxon>
        <taxon>Ecdysozoa</taxon>
        <taxon>Arthropoda</taxon>
        <taxon>Hexapoda</taxon>
        <taxon>Insecta</taxon>
        <taxon>Pterygota</taxon>
        <taxon>Neoptera</taxon>
        <taxon>Polyneoptera</taxon>
        <taxon>Dictyoptera</taxon>
        <taxon>Blattodea</taxon>
        <taxon>Blattoidea</taxon>
        <taxon>Termitoidae</taxon>
        <taxon>Termopsidae</taxon>
        <taxon>Zootermopsis</taxon>
    </lineage>
</organism>
<sequence length="414" mass="47879">MNRNEIQHEYNTNMETLFGFYFKWFRLAGVPLKLNKKSKLYNLYSTIMLLNAYSVVITISVDMFLHFDDLERIMENSRVIVPASSSLWVHMCIRFQKKALERMMHLASAFKYEDPQIRTPADNSFRMTALLTAIKPASLKVLAVSLGYHTFYIIIRLVAREDRPLAINAYYGIDTSNSPFYEIINLSQFLMTTVCFPLFFGSTSLYVYVVTIACSQLEKLKAAILNINQKRDMDANFYQEKEERQIQVPQEMFRHTQEHLNDCIRHHQQILELMNALEESASTILVCHFLLILGGTCFAAFSFVMSFGNPLNMAQSMLVYGSFMLQLYAYCWFGSELTRLAESVRDAAWSCDWVGLPLFIQRPLVFIIAVANKEFTLTAGKFVPVSRTTMLNVINQTVSYVMFLMQVRNREETV</sequence>
<comment type="subcellular location">
    <subcellularLocation>
        <location evidence="1 10">Cell membrane</location>
        <topology evidence="1 10">Multi-pass membrane protein</topology>
    </subcellularLocation>
</comment>
<comment type="similarity">
    <text evidence="10">Belongs to the insect chemoreceptor superfamily. Heteromeric odorant receptor channel (TC 1.A.69) family.</text>
</comment>
<dbReference type="GO" id="GO:0005549">
    <property type="term" value="F:odorant binding"/>
    <property type="evidence" value="ECO:0007669"/>
    <property type="project" value="InterPro"/>
</dbReference>